<organism evidence="3 4">
    <name type="scientific">Suttonella indologenes</name>
    <dbReference type="NCBI Taxonomy" id="13276"/>
    <lineage>
        <taxon>Bacteria</taxon>
        <taxon>Pseudomonadati</taxon>
        <taxon>Pseudomonadota</taxon>
        <taxon>Gammaproteobacteria</taxon>
        <taxon>Cardiobacteriales</taxon>
        <taxon>Cardiobacteriaceae</taxon>
        <taxon>Suttonella</taxon>
    </lineage>
</organism>
<proteinExistence type="predicted"/>
<protein>
    <submittedName>
        <fullName evidence="3">Phenyloxazoline synthase MbtB</fullName>
        <ecNumber evidence="3">6.3.2.-</ecNumber>
    </submittedName>
</protein>
<reference evidence="3 4" key="1">
    <citation type="submission" date="2018-06" db="EMBL/GenBank/DDBJ databases">
        <authorList>
            <consortium name="Pathogen Informatics"/>
            <person name="Doyle S."/>
        </authorList>
    </citation>
    <scope>NUCLEOTIDE SEQUENCE [LARGE SCALE GENOMIC DNA]</scope>
    <source>
        <strain evidence="3 4">NCTC10717</strain>
    </source>
</reference>
<dbReference type="Gene3D" id="3.30.559.10">
    <property type="entry name" value="Chloramphenicol acetyltransferase-like domain"/>
    <property type="match status" value="1"/>
</dbReference>
<dbReference type="InterPro" id="IPR009081">
    <property type="entry name" value="PP-bd_ACP"/>
</dbReference>
<dbReference type="InterPro" id="IPR001242">
    <property type="entry name" value="Condensation_dom"/>
</dbReference>
<dbReference type="Gene3D" id="1.10.10.1830">
    <property type="entry name" value="Non-ribosomal peptide synthase, adenylation domain"/>
    <property type="match status" value="1"/>
</dbReference>
<keyword evidence="4" id="KW-1185">Reference proteome</keyword>
<dbReference type="CDD" id="cd02440">
    <property type="entry name" value="AdoMet_MTases"/>
    <property type="match status" value="1"/>
</dbReference>
<dbReference type="OrthoDB" id="9778690at2"/>
<dbReference type="Pfam" id="PF00668">
    <property type="entry name" value="Condensation"/>
    <property type="match status" value="1"/>
</dbReference>
<evidence type="ECO:0000259" key="2">
    <source>
        <dbReference type="PROSITE" id="PS50075"/>
    </source>
</evidence>
<dbReference type="InterPro" id="IPR029063">
    <property type="entry name" value="SAM-dependent_MTases_sf"/>
</dbReference>
<sequence length="1786" mass="199905">MTLHELTIQLDSLGIQLWLEAGELRFKAPQGVFTPELREQVKAQREALINHLQAIHSPQRDDANAYSPFPLTEVQSAYLIGRTGAYANGNTACHGYAEFRFNNPHDFTAQDCQQAWQKVVQAHPMLKVRISAEGWQHIDESIDVPLHIETVTEKSDFASAQQQIREQLRHKQYTIENPPYFNIVLIDGEEEKSLHLSVDLILTDFLGLQTLLNDFIQALRFPNQNLSTPSLSFRDYLAYQQKQQDSPLGQQRKAQALSYWKEQVAQLPPAMILGGRAMSENNQATAQYRRRAFILPSKKWQVLNQQIRNAGLTPNALALAILARVARRYGNSAQSTITATLLDRMPICEDVGRIVGDFTSTLLLTIDGGKDSLLERAHRIQNTLFTALEHRALSGMEISRLYERETGNKQTFSDVVVTSTIGASIYSQESPLENDLTLGLSQTPQVLLDVQLSDHQQDLAIVWDSREGGFPEAVLDSAFQDFTQAFNRLCEEPEYWQYDILPRHSLVLPSLPSTSHQTLLQDWLSYVKTQPHHIAIIHGDKCFSHSELLQKARQYRDYLYAQKLQAGDAVFIQLPMGFSQIAAQIGTLLAGGVFVPISPHAPTDRIAAMHNILEQTRPQHHCHYLDQDIIGPETDAEDYNANVEEIAYIIFTSGSTGTPKGVPITHQQAMNTLCAMQEMLALNHQDKVFALSQPTFDLAIFNVFSLLKVGGSIVIPQDSTGLDANAWLEDLHKHSVTIWNSVPAQMQLLLEVCEREASSLPTALRAALLSGDWIPVQQPQHLAKFAPQCRFIALGGATEAAIWSNYHFPSSTFNSNQASIPYGRALHGQAMHIVNEDLEEAVYGQIGEIMISGASVSNGYLGAPNQAFFTHPDTKLQSFLTGDRGRYLPNGEIEFLGRKDNQIKLRGYRIELGEIEAVLKSLPEVEDAIAFVDNQQLYSVIKAKSSVSPLSKGISQKLSTQHKQFLHQLDQETFLDMFKQINEASYCAMCAILQGNINPAPGHLALLKRWKKLLNKHSIEYNNPSLEQAQHLLTLARPLGDKIYYGKQQLDYIEQCIIGLTELVEGKLNPLSLLFPEGEMDVANASYADNLINRHLNELLVSIIEEYAKNLLKNNKKLRLLEIGGGVGATTQVIIPLLEKLSTELALDYDYTFTDISDYFLNNAKRRWPQLHCQQFNLNQDFQAQGFAASSFDIVICANVLHNANHIPKALDAIHTLLVPEGILAAIDASRPNAPLMITMEFKEGLTDFTDERASREEVFFDYTDWQNALANSAFTSTHLFPDEDNPQYNQREQAVNQAFHQVVILAQKHRFSDQVQPFMLVQQLQTKLPAYMIPSGFTILPQLPLTINGKIDRKQLQNLLVKPVNQSLSSSSFISKATTSMLNEAQQQVAAIWREVLNLGEETPLNPEDNFFALGGDSLLLARCIGILRKRITRGEQLIWDSLLREIVAKPTLAHCTQCFFPNNSHLLETAKEAEPSSPLQLLLPAVGKRHDETSALILVHDGSGGIQPYRDVITAFAQLSERPICLGLIRTKDDGYLTLPAETLFEHLAERYVQAIVAAGYKQVYLLGYCMGGLIAAVMAERLLTRGIQVVNLSVISAYRIPFEVEDNVLLDYAFARLLGEDPAFMGLHFPQDELGALISNARHRFHEHLSDGVMQTLATEFPNIAAVLNTMPHSTIERLTQLANHSPTLSLSIDELLALREIYIASLRAVTRFNDSGYFGDITFLRQSGDIPFLPQLKADMSQFWQEYCLGTLNIRDISGNHFNCLTGSNGQAVAQIIAESWQ</sequence>
<dbReference type="Pfam" id="PF00501">
    <property type="entry name" value="AMP-binding"/>
    <property type="match status" value="1"/>
</dbReference>
<dbReference type="EC" id="6.3.2.-" evidence="3"/>
<dbReference type="Gene3D" id="3.30.559.30">
    <property type="entry name" value="Nonribosomal peptide synthetase, condensation domain"/>
    <property type="match status" value="1"/>
</dbReference>
<dbReference type="SUPFAM" id="SSF53335">
    <property type="entry name" value="S-adenosyl-L-methionine-dependent methyltransferases"/>
    <property type="match status" value="1"/>
</dbReference>
<dbReference type="GO" id="GO:0031177">
    <property type="term" value="F:phosphopantetheine binding"/>
    <property type="evidence" value="ECO:0007669"/>
    <property type="project" value="TreeGrafter"/>
</dbReference>
<dbReference type="SUPFAM" id="SSF53474">
    <property type="entry name" value="alpha/beta-Hydrolases"/>
    <property type="match status" value="1"/>
</dbReference>
<dbReference type="InterPro" id="IPR020845">
    <property type="entry name" value="AMP-binding_CS"/>
</dbReference>
<dbReference type="InterPro" id="IPR041464">
    <property type="entry name" value="TubC_N"/>
</dbReference>
<dbReference type="PROSITE" id="PS00455">
    <property type="entry name" value="AMP_BINDING"/>
    <property type="match status" value="1"/>
</dbReference>
<dbReference type="GO" id="GO:0009403">
    <property type="term" value="P:toxin biosynthetic process"/>
    <property type="evidence" value="ECO:0007669"/>
    <property type="project" value="UniProtKB-ARBA"/>
</dbReference>
<dbReference type="PANTHER" id="PTHR45527:SF10">
    <property type="entry name" value="PYOCHELIN SYNTHASE PCHF"/>
    <property type="match status" value="1"/>
</dbReference>
<keyword evidence="1 3" id="KW-0436">Ligase</keyword>
<dbReference type="Pfam" id="PF08242">
    <property type="entry name" value="Methyltransf_12"/>
    <property type="match status" value="1"/>
</dbReference>
<dbReference type="PANTHER" id="PTHR45527">
    <property type="entry name" value="NONRIBOSOMAL PEPTIDE SYNTHETASE"/>
    <property type="match status" value="1"/>
</dbReference>
<dbReference type="SUPFAM" id="SSF56801">
    <property type="entry name" value="Acetyl-CoA synthetase-like"/>
    <property type="match status" value="1"/>
</dbReference>
<dbReference type="Pfam" id="PF00550">
    <property type="entry name" value="PP-binding"/>
    <property type="match status" value="1"/>
</dbReference>
<evidence type="ECO:0000313" key="3">
    <source>
        <dbReference type="EMBL" id="SUO96806.1"/>
    </source>
</evidence>
<dbReference type="GO" id="GO:0016874">
    <property type="term" value="F:ligase activity"/>
    <property type="evidence" value="ECO:0007669"/>
    <property type="project" value="UniProtKB-KW"/>
</dbReference>
<dbReference type="InterPro" id="IPR023213">
    <property type="entry name" value="CAT-like_dom_sf"/>
</dbReference>
<dbReference type="Pfam" id="PF18563">
    <property type="entry name" value="TubC_N"/>
    <property type="match status" value="1"/>
</dbReference>
<dbReference type="InterPro" id="IPR013217">
    <property type="entry name" value="Methyltransf_12"/>
</dbReference>
<dbReference type="PROSITE" id="PS50075">
    <property type="entry name" value="CARRIER"/>
    <property type="match status" value="1"/>
</dbReference>
<accession>A0A380MXP0</accession>
<evidence type="ECO:0000256" key="1">
    <source>
        <dbReference type="ARBA" id="ARBA00022598"/>
    </source>
</evidence>
<dbReference type="Gene3D" id="3.40.50.12780">
    <property type="entry name" value="N-terminal domain of ligase-like"/>
    <property type="match status" value="1"/>
</dbReference>
<dbReference type="SUPFAM" id="SSF47336">
    <property type="entry name" value="ACP-like"/>
    <property type="match status" value="1"/>
</dbReference>
<dbReference type="InterPro" id="IPR045851">
    <property type="entry name" value="AMP-bd_C_sf"/>
</dbReference>
<dbReference type="RefSeq" id="WP_115218426.1">
    <property type="nucleotide sequence ID" value="NZ_UHIA01000004.1"/>
</dbReference>
<dbReference type="Gene3D" id="3.40.50.1820">
    <property type="entry name" value="alpha/beta hydrolase"/>
    <property type="match status" value="1"/>
</dbReference>
<dbReference type="InterPro" id="IPR042099">
    <property type="entry name" value="ANL_N_sf"/>
</dbReference>
<dbReference type="InterPro" id="IPR000873">
    <property type="entry name" value="AMP-dep_synth/lig_dom"/>
</dbReference>
<dbReference type="Proteomes" id="UP000254575">
    <property type="component" value="Unassembled WGS sequence"/>
</dbReference>
<dbReference type="GO" id="GO:0043041">
    <property type="term" value="P:amino acid activation for nonribosomal peptide biosynthetic process"/>
    <property type="evidence" value="ECO:0007669"/>
    <property type="project" value="TreeGrafter"/>
</dbReference>
<dbReference type="SUPFAM" id="SSF52777">
    <property type="entry name" value="CoA-dependent acyltransferases"/>
    <property type="match status" value="2"/>
</dbReference>
<evidence type="ECO:0000313" key="4">
    <source>
        <dbReference type="Proteomes" id="UP000254575"/>
    </source>
</evidence>
<feature type="domain" description="Carrier" evidence="2">
    <location>
        <begin position="1381"/>
        <end position="1465"/>
    </location>
</feature>
<dbReference type="InterPro" id="IPR036736">
    <property type="entry name" value="ACP-like_sf"/>
</dbReference>
<dbReference type="Gene3D" id="1.10.1200.10">
    <property type="entry name" value="ACP-like"/>
    <property type="match status" value="1"/>
</dbReference>
<dbReference type="InterPro" id="IPR029058">
    <property type="entry name" value="AB_hydrolase_fold"/>
</dbReference>
<dbReference type="Gene3D" id="3.40.50.150">
    <property type="entry name" value="Vaccinia Virus protein VP39"/>
    <property type="match status" value="1"/>
</dbReference>
<dbReference type="InterPro" id="IPR044894">
    <property type="entry name" value="TubC_N_sf"/>
</dbReference>
<gene>
    <name evidence="3" type="primary">mbtB_2</name>
    <name evidence="3" type="ORF">NCTC10717_01184</name>
</gene>
<dbReference type="Gene3D" id="3.30.300.30">
    <property type="match status" value="2"/>
</dbReference>
<dbReference type="InterPro" id="IPR001031">
    <property type="entry name" value="Thioesterase"/>
</dbReference>
<dbReference type="GO" id="GO:0005737">
    <property type="term" value="C:cytoplasm"/>
    <property type="evidence" value="ECO:0007669"/>
    <property type="project" value="TreeGrafter"/>
</dbReference>
<name>A0A380MXP0_9GAMM</name>
<dbReference type="Pfam" id="PF00975">
    <property type="entry name" value="Thioesterase"/>
    <property type="match status" value="1"/>
</dbReference>
<dbReference type="EMBL" id="UHIA01000004">
    <property type="protein sequence ID" value="SUO96806.1"/>
    <property type="molecule type" value="Genomic_DNA"/>
</dbReference>